<dbReference type="Pfam" id="PF07724">
    <property type="entry name" value="AAA_2"/>
    <property type="match status" value="1"/>
</dbReference>
<dbReference type="Gene3D" id="1.10.8.60">
    <property type="match status" value="2"/>
</dbReference>
<sequence>MANLCQLCQQRPATTRVTRAVGNRRTTEELCDVCASQRSRFGRVGLGTSLFDQFFSGFDDEDFGGLRGTPEAIRQPVERYDITEAFSEDTRRVLASAFEAAQKAGAPAIDTEHLLVAIARDPGGQEVLTRLKMDPARVAQRAEAEMRRGKRPMERPELSPHAKRALELAYEEAYALGHSYVGPEHMLLGLLQEGEGTASEILRELGVKHQDAREAVKDALAPGAEKKRSDTPTLDEYCRDLTQLASEGKLDPVVGRANEIETTLEILSRRTKNNPCLIGEPGVGKTAIAEGIAQRITSQSVPDTLRDKRVMQLDLSALLAGSKYRGEFEERLKKVMDEVKGHSEEMILFIDEVHTLVGAGAAEGAMDAGNMLKPALARGELHVIGATTLNEYRKNIEKDAALERRFQPVLVPEPTPEQAIEILEGLKDRYESHHRVRINDEAIVAAVELSDRYIQGRFLPDKAIDLVDQAAARVRLRQTARPQRLTNAEHSVAKAQRSLAEARDRKDTKRAQECEVRLKEAKKEESVAQKEWKSAKREETPEVTDRDIAEVLSRMTGIPVTQMTEDERKKLMYLEQRLHERVIGQDEAIRALSQAIRRARAGLKDPNKPIGSFFFLGPTGVGKTELAKTLAELMFGEEKALIRFDMSEYMEKHTVSRLVGAPPGYVGYEEGGQLTEAVRRRPYAVLLFDEVEKAHPDVFHILLQVLDDGRLTDAQGKVVSFKNTVIIGTSNLGSKSIQEATERKEPQDRIRERVMSVLKGHFPPEFLNRIDEAVMFEPLNRAQIREIVNLMLERTRRLLHGQAIQMEVTPAGIDALLERGWDPTYGARPMRREIQRSIEGPISESLISGKLRENSRVRVDFREGAFKFEEVETVEERPERPAAEEQPPAVH</sequence>
<dbReference type="GO" id="GO:0008233">
    <property type="term" value="F:peptidase activity"/>
    <property type="evidence" value="ECO:0007669"/>
    <property type="project" value="UniProtKB-KW"/>
</dbReference>
<feature type="domain" description="Clp R" evidence="8">
    <location>
        <begin position="83"/>
        <end position="223"/>
    </location>
</feature>
<name>H8MGD8_CORCM</name>
<dbReference type="SUPFAM" id="SSF81923">
    <property type="entry name" value="Double Clp-N motif"/>
    <property type="match status" value="1"/>
</dbReference>
<dbReference type="InterPro" id="IPR050130">
    <property type="entry name" value="ClpA_ClpB"/>
</dbReference>
<dbReference type="GO" id="GO:0016887">
    <property type="term" value="F:ATP hydrolysis activity"/>
    <property type="evidence" value="ECO:0007669"/>
    <property type="project" value="InterPro"/>
</dbReference>
<dbReference type="PRINTS" id="PR00300">
    <property type="entry name" value="CLPPROTEASEA"/>
</dbReference>
<dbReference type="FunFam" id="3.40.50.300:FF:000025">
    <property type="entry name" value="ATP-dependent Clp protease subunit"/>
    <property type="match status" value="1"/>
</dbReference>
<dbReference type="KEGG" id="ccx:COCOR_03200"/>
<keyword evidence="2 6" id="KW-0547">Nucleotide-binding</keyword>
<dbReference type="GO" id="GO:0005524">
    <property type="term" value="F:ATP binding"/>
    <property type="evidence" value="ECO:0007669"/>
    <property type="project" value="UniProtKB-KW"/>
</dbReference>
<evidence type="ECO:0000256" key="2">
    <source>
        <dbReference type="ARBA" id="ARBA00022741"/>
    </source>
</evidence>
<evidence type="ECO:0000313" key="10">
    <source>
        <dbReference type="Proteomes" id="UP000007587"/>
    </source>
</evidence>
<dbReference type="CDD" id="cd00009">
    <property type="entry name" value="AAA"/>
    <property type="match status" value="1"/>
</dbReference>
<evidence type="ECO:0000256" key="7">
    <source>
        <dbReference type="SAM" id="MobiDB-lite"/>
    </source>
</evidence>
<dbReference type="Pfam" id="PF00004">
    <property type="entry name" value="AAA"/>
    <property type="match status" value="1"/>
</dbReference>
<dbReference type="FunFam" id="3.40.50.300:FF:000010">
    <property type="entry name" value="Chaperone clpB 1, putative"/>
    <property type="match status" value="1"/>
</dbReference>
<dbReference type="PANTHER" id="PTHR11638:SF145">
    <property type="entry name" value="CLPA_B PROTEASE ATP BINDING SUBUNIT-RELATED"/>
    <property type="match status" value="1"/>
</dbReference>
<keyword evidence="10" id="KW-1185">Reference proteome</keyword>
<evidence type="ECO:0000256" key="4">
    <source>
        <dbReference type="ARBA" id="ARBA00023186"/>
    </source>
</evidence>
<dbReference type="SMART" id="SM01086">
    <property type="entry name" value="ClpB_D2-small"/>
    <property type="match status" value="1"/>
</dbReference>
<dbReference type="FunCoup" id="H8MGD8">
    <property type="interactions" value="517"/>
</dbReference>
<organism evidence="9 10">
    <name type="scientific">Corallococcus coralloides (strain ATCC 25202 / DSM 2259 / NBRC 100086 / M2)</name>
    <name type="common">Myxococcus coralloides</name>
    <dbReference type="NCBI Taxonomy" id="1144275"/>
    <lineage>
        <taxon>Bacteria</taxon>
        <taxon>Pseudomonadati</taxon>
        <taxon>Myxococcota</taxon>
        <taxon>Myxococcia</taxon>
        <taxon>Myxococcales</taxon>
        <taxon>Cystobacterineae</taxon>
        <taxon>Myxococcaceae</taxon>
        <taxon>Corallococcus</taxon>
    </lineage>
</organism>
<dbReference type="HOGENOM" id="CLU_005070_4_1_7"/>
<evidence type="ECO:0000256" key="6">
    <source>
        <dbReference type="RuleBase" id="RU004432"/>
    </source>
</evidence>
<dbReference type="InterPro" id="IPR001270">
    <property type="entry name" value="ClpA/B"/>
</dbReference>
<dbReference type="InterPro" id="IPR003593">
    <property type="entry name" value="AAA+_ATPase"/>
</dbReference>
<dbReference type="InterPro" id="IPR003959">
    <property type="entry name" value="ATPase_AAA_core"/>
</dbReference>
<dbReference type="eggNOG" id="COG0542">
    <property type="taxonomic scope" value="Bacteria"/>
</dbReference>
<dbReference type="AlphaFoldDB" id="H8MGD8"/>
<dbReference type="STRING" id="1144275.COCOR_03200"/>
<dbReference type="InterPro" id="IPR019489">
    <property type="entry name" value="Clp_ATPase_C"/>
</dbReference>
<dbReference type="Pfam" id="PF10431">
    <property type="entry name" value="ClpB_D2-small"/>
    <property type="match status" value="1"/>
</dbReference>
<evidence type="ECO:0000259" key="8">
    <source>
        <dbReference type="PROSITE" id="PS51903"/>
    </source>
</evidence>
<gene>
    <name evidence="9" type="primary">clpC</name>
    <name evidence="9" type="ordered locus">COCOR_03200</name>
</gene>
<dbReference type="Gene3D" id="4.10.860.10">
    <property type="entry name" value="UVR domain"/>
    <property type="match status" value="1"/>
</dbReference>
<feature type="compositionally biased region" description="Basic and acidic residues" evidence="7">
    <location>
        <begin position="500"/>
        <end position="510"/>
    </location>
</feature>
<reference evidence="10" key="2">
    <citation type="submission" date="2012-03" db="EMBL/GenBank/DDBJ databases">
        <title>Genome sequence of the fruiting myxobacterium Corallococcus coralloides DSM 2259.</title>
        <authorList>
            <person name="Huntley S."/>
            <person name="Zhang Y."/>
            <person name="Treuner-Lange A."/>
            <person name="Sensen C.W."/>
            <person name="Sogaard-Andersen L."/>
        </authorList>
    </citation>
    <scope>NUCLEOTIDE SEQUENCE [LARGE SCALE GENOMIC DNA]</scope>
    <source>
        <strain evidence="10">ATCC 25202 / DSM 2259 / NBRC 100086 / M2</strain>
    </source>
</reference>
<dbReference type="InParanoid" id="H8MGD8"/>
<keyword evidence="3 6" id="KW-0067">ATP-binding</keyword>
<dbReference type="PROSITE" id="PS00870">
    <property type="entry name" value="CLPAB_1"/>
    <property type="match status" value="1"/>
</dbReference>
<dbReference type="GO" id="GO:0006508">
    <property type="term" value="P:proteolysis"/>
    <property type="evidence" value="ECO:0007669"/>
    <property type="project" value="UniProtKB-KW"/>
</dbReference>
<keyword evidence="4 6" id="KW-0143">Chaperone</keyword>
<evidence type="ECO:0000256" key="3">
    <source>
        <dbReference type="ARBA" id="ARBA00022840"/>
    </source>
</evidence>
<dbReference type="GO" id="GO:0005737">
    <property type="term" value="C:cytoplasm"/>
    <property type="evidence" value="ECO:0007669"/>
    <property type="project" value="TreeGrafter"/>
</dbReference>
<dbReference type="SUPFAM" id="SSF52540">
    <property type="entry name" value="P-loop containing nucleoside triphosphate hydrolases"/>
    <property type="match status" value="2"/>
</dbReference>
<keyword evidence="9" id="KW-0378">Hydrolase</keyword>
<dbReference type="CDD" id="cd19499">
    <property type="entry name" value="RecA-like_ClpB_Hsp104-like"/>
    <property type="match status" value="1"/>
</dbReference>
<evidence type="ECO:0000256" key="1">
    <source>
        <dbReference type="ARBA" id="ARBA00022737"/>
    </source>
</evidence>
<keyword evidence="1 5" id="KW-0677">Repeat</keyword>
<dbReference type="InterPro" id="IPR004176">
    <property type="entry name" value="Clp_R_N"/>
</dbReference>
<dbReference type="PANTHER" id="PTHR11638">
    <property type="entry name" value="ATP-DEPENDENT CLP PROTEASE"/>
    <property type="match status" value="1"/>
</dbReference>
<dbReference type="GO" id="GO:0034605">
    <property type="term" value="P:cellular response to heat"/>
    <property type="evidence" value="ECO:0007669"/>
    <property type="project" value="TreeGrafter"/>
</dbReference>
<dbReference type="InterPro" id="IPR018368">
    <property type="entry name" value="ClpA/B_CS1"/>
</dbReference>
<dbReference type="OrthoDB" id="5477619at2"/>
<dbReference type="Gene3D" id="3.40.50.300">
    <property type="entry name" value="P-loop containing nucleotide triphosphate hydrolases"/>
    <property type="match status" value="2"/>
</dbReference>
<feature type="region of interest" description="Disordered" evidence="7">
    <location>
        <begin position="871"/>
        <end position="891"/>
    </location>
</feature>
<dbReference type="InterPro" id="IPR041546">
    <property type="entry name" value="ClpA/ClpB_AAA_lid"/>
</dbReference>
<feature type="region of interest" description="Disordered" evidence="7">
    <location>
        <begin position="481"/>
        <end position="510"/>
    </location>
</feature>
<feature type="compositionally biased region" description="Basic and acidic residues" evidence="7">
    <location>
        <begin position="871"/>
        <end position="883"/>
    </location>
</feature>
<dbReference type="SMART" id="SM00382">
    <property type="entry name" value="AAA"/>
    <property type="match status" value="2"/>
</dbReference>
<evidence type="ECO:0000313" key="9">
    <source>
        <dbReference type="EMBL" id="AFE08364.1"/>
    </source>
</evidence>
<dbReference type="PROSITE" id="PS51903">
    <property type="entry name" value="CLP_R"/>
    <property type="match status" value="1"/>
</dbReference>
<reference evidence="9 10" key="1">
    <citation type="journal article" date="2012" name="J. Bacteriol.">
        <title>Complete Genome Sequence of the Fruiting Myxobacterium Corallococcus coralloides DSM 2259.</title>
        <authorList>
            <person name="Huntley S."/>
            <person name="Zhang Y."/>
            <person name="Treuner-Lange A."/>
            <person name="Kneip S."/>
            <person name="Sensen C.W."/>
            <person name="Sogaard-Andersen L."/>
        </authorList>
    </citation>
    <scope>NUCLEOTIDE SEQUENCE [LARGE SCALE GENOMIC DNA]</scope>
    <source>
        <strain evidence="10">ATCC 25202 / DSM 2259 / NBRC 100086 / M2</strain>
    </source>
</reference>
<dbReference type="RefSeq" id="WP_014396016.1">
    <property type="nucleotide sequence ID" value="NC_017030.1"/>
</dbReference>
<accession>H8MGD8</accession>
<dbReference type="Gene3D" id="1.10.1780.10">
    <property type="entry name" value="Clp, N-terminal domain"/>
    <property type="match status" value="1"/>
</dbReference>
<comment type="similarity">
    <text evidence="6">Belongs to the ClpA/ClpB family.</text>
</comment>
<dbReference type="Pfam" id="PF02861">
    <property type="entry name" value="Clp_N"/>
    <property type="match status" value="1"/>
</dbReference>
<dbReference type="InterPro" id="IPR028299">
    <property type="entry name" value="ClpA/B_CS2"/>
</dbReference>
<dbReference type="Proteomes" id="UP000007587">
    <property type="component" value="Chromosome"/>
</dbReference>
<dbReference type="EMBL" id="CP003389">
    <property type="protein sequence ID" value="AFE08364.1"/>
    <property type="molecule type" value="Genomic_DNA"/>
</dbReference>
<keyword evidence="9" id="KW-0645">Protease</keyword>
<protein>
    <submittedName>
        <fullName evidence="9">ATP-dependent Clp protease, ATP-binding subunit ClpC</fullName>
    </submittedName>
</protein>
<dbReference type="Pfam" id="PF17871">
    <property type="entry name" value="AAA_lid_9"/>
    <property type="match status" value="1"/>
</dbReference>
<proteinExistence type="inferred from homology"/>
<evidence type="ECO:0000256" key="5">
    <source>
        <dbReference type="PROSITE-ProRule" id="PRU01251"/>
    </source>
</evidence>
<dbReference type="PROSITE" id="PS00871">
    <property type="entry name" value="CLPAB_2"/>
    <property type="match status" value="1"/>
</dbReference>
<dbReference type="InterPro" id="IPR036628">
    <property type="entry name" value="Clp_N_dom_sf"/>
</dbReference>
<dbReference type="InterPro" id="IPR027417">
    <property type="entry name" value="P-loop_NTPase"/>
</dbReference>